<evidence type="ECO:0000313" key="2">
    <source>
        <dbReference type="Proteomes" id="UP000269331"/>
    </source>
</evidence>
<evidence type="ECO:0000313" key="1">
    <source>
        <dbReference type="EMBL" id="BBA93477.1"/>
    </source>
</evidence>
<dbReference type="EMBL" id="AP018400">
    <property type="protein sequence ID" value="BBA93477.1"/>
    <property type="molecule type" value="Genomic_DNA"/>
</dbReference>
<gene>
    <name evidence="1" type="ORF">SR187_9380</name>
</gene>
<dbReference type="Proteomes" id="UP000269331">
    <property type="component" value="Chromosome"/>
</dbReference>
<reference evidence="1 2" key="1">
    <citation type="journal article" date="2018" name="Genome Biol. Evol.">
        <title>Complete Genome Sequence of Streptococcus ruminantium sp. nov. GUT-187T (=DSM 104980T =JCM 31869T), the Type Strain of S. ruminantium, and Comparison with Genome Sequences of Streptococcus suis Strains.</title>
        <authorList>
            <person name="Tohya M."/>
            <person name="Sekizaki T."/>
            <person name="Miyoshi-Akiyama T."/>
        </authorList>
    </citation>
    <scope>NUCLEOTIDE SEQUENCE [LARGE SCALE GENOMIC DNA]</scope>
    <source>
        <strain evidence="1 2">GUT187T</strain>
    </source>
</reference>
<dbReference type="KEGG" id="srq:SR187_9380"/>
<accession>A0A2Z5TR38</accession>
<organism evidence="1 2">
    <name type="scientific">Streptococcus ruminantium</name>
    <dbReference type="NCBI Taxonomy" id="1917441"/>
    <lineage>
        <taxon>Bacteria</taxon>
        <taxon>Bacillati</taxon>
        <taxon>Bacillota</taxon>
        <taxon>Bacilli</taxon>
        <taxon>Lactobacillales</taxon>
        <taxon>Streptococcaceae</taxon>
        <taxon>Streptococcus</taxon>
    </lineage>
</organism>
<name>A0A2Z5TR38_9STRE</name>
<sequence length="38" mass="4547">MMRNWRNHLLLLTYLAVITIPRLLGDGWGGWWLLPIQK</sequence>
<protein>
    <submittedName>
        <fullName evidence="1">Uncharacterized protein</fullName>
    </submittedName>
</protein>
<proteinExistence type="predicted"/>
<dbReference type="AlphaFoldDB" id="A0A2Z5TR38"/>